<dbReference type="SUPFAM" id="SSF55681">
    <property type="entry name" value="Class II aaRS and biotin synthetases"/>
    <property type="match status" value="1"/>
</dbReference>
<evidence type="ECO:0000256" key="5">
    <source>
        <dbReference type="ARBA" id="ARBA00022598"/>
    </source>
</evidence>
<evidence type="ECO:0000256" key="7">
    <source>
        <dbReference type="ARBA" id="ARBA00022840"/>
    </source>
</evidence>
<dbReference type="GO" id="GO:0006419">
    <property type="term" value="P:alanyl-tRNA aminoacylation"/>
    <property type="evidence" value="ECO:0007669"/>
    <property type="project" value="InterPro"/>
</dbReference>
<keyword evidence="8" id="KW-0694">RNA-binding</keyword>
<reference evidence="13 14" key="1">
    <citation type="journal article" date="2018" name="Nat. Biotechnol.">
        <title>A standardized bacterial taxonomy based on genome phylogeny substantially revises the tree of life.</title>
        <authorList>
            <person name="Parks D.H."/>
            <person name="Chuvochina M."/>
            <person name="Waite D.W."/>
            <person name="Rinke C."/>
            <person name="Skarshewski A."/>
            <person name="Chaumeil P.A."/>
            <person name="Hugenholtz P."/>
        </authorList>
    </citation>
    <scope>NUCLEOTIDE SEQUENCE [LARGE SCALE GENOMIC DNA]</scope>
    <source>
        <strain evidence="13">UBA11621</strain>
    </source>
</reference>
<keyword evidence="10" id="KW-0030">Aminoacyl-tRNA synthetase</keyword>
<keyword evidence="6" id="KW-0547">Nucleotide-binding</keyword>
<dbReference type="InterPro" id="IPR045864">
    <property type="entry name" value="aa-tRNA-synth_II/BPL/LPL"/>
</dbReference>
<name>A0A358DU39_9ALTE</name>
<dbReference type="Proteomes" id="UP000264779">
    <property type="component" value="Unassembled WGS sequence"/>
</dbReference>
<dbReference type="AlphaFoldDB" id="A0A358DU39"/>
<dbReference type="EMBL" id="DONK01000006">
    <property type="protein sequence ID" value="HBU49728.1"/>
    <property type="molecule type" value="Genomic_DNA"/>
</dbReference>
<evidence type="ECO:0000256" key="10">
    <source>
        <dbReference type="ARBA" id="ARBA00023146"/>
    </source>
</evidence>
<evidence type="ECO:0000313" key="14">
    <source>
        <dbReference type="Proteomes" id="UP000264779"/>
    </source>
</evidence>
<feature type="domain" description="Alanyl-transfer RNA synthetases family profile" evidence="12">
    <location>
        <begin position="3"/>
        <end position="80"/>
    </location>
</feature>
<organism evidence="13 14">
    <name type="scientific">Alteromonas australica</name>
    <dbReference type="NCBI Taxonomy" id="589873"/>
    <lineage>
        <taxon>Bacteria</taxon>
        <taxon>Pseudomonadati</taxon>
        <taxon>Pseudomonadota</taxon>
        <taxon>Gammaproteobacteria</taxon>
        <taxon>Alteromonadales</taxon>
        <taxon>Alteromonadaceae</taxon>
        <taxon>Alteromonas/Salinimonas group</taxon>
        <taxon>Alteromonas</taxon>
    </lineage>
</organism>
<protein>
    <recommendedName>
        <fullName evidence="3">Alanine--tRNA ligase</fullName>
        <ecNumber evidence="2">6.1.1.7</ecNumber>
    </recommendedName>
    <alternativeName>
        <fullName evidence="11">Alanyl-tRNA synthetase</fullName>
    </alternativeName>
</protein>
<dbReference type="PANTHER" id="PTHR11777:SF9">
    <property type="entry name" value="ALANINE--TRNA LIGASE, CYTOPLASMIC"/>
    <property type="match status" value="1"/>
</dbReference>
<evidence type="ECO:0000313" key="13">
    <source>
        <dbReference type="EMBL" id="HBU49728.1"/>
    </source>
</evidence>
<dbReference type="PROSITE" id="PS50860">
    <property type="entry name" value="AA_TRNA_LIGASE_II_ALA"/>
    <property type="match status" value="1"/>
</dbReference>
<evidence type="ECO:0000256" key="3">
    <source>
        <dbReference type="ARBA" id="ARBA00017959"/>
    </source>
</evidence>
<dbReference type="GO" id="GO:0000049">
    <property type="term" value="F:tRNA binding"/>
    <property type="evidence" value="ECO:0007669"/>
    <property type="project" value="UniProtKB-KW"/>
</dbReference>
<evidence type="ECO:0000256" key="11">
    <source>
        <dbReference type="ARBA" id="ARBA00032577"/>
    </source>
</evidence>
<comment type="caution">
    <text evidence="13">The sequence shown here is derived from an EMBL/GenBank/DDBJ whole genome shotgun (WGS) entry which is preliminary data.</text>
</comment>
<keyword evidence="5" id="KW-0436">Ligase</keyword>
<dbReference type="PANTHER" id="PTHR11777">
    <property type="entry name" value="ALANYL-TRNA SYNTHETASE"/>
    <property type="match status" value="1"/>
</dbReference>
<evidence type="ECO:0000259" key="12">
    <source>
        <dbReference type="PROSITE" id="PS50860"/>
    </source>
</evidence>
<dbReference type="EC" id="6.1.1.7" evidence="2"/>
<keyword evidence="9" id="KW-0648">Protein biosynthesis</keyword>
<sequence>MTLSTADLRQKFIDYFKSHGHQAVASSSLVPADDPTLLFTNAGMNQFKDTFLGTEQRSYTRAVSSQRCVRAGGKHNDLEN</sequence>
<gene>
    <name evidence="13" type="ORF">DEB45_00600</name>
</gene>
<dbReference type="InterPro" id="IPR018165">
    <property type="entry name" value="Ala-tRNA-synth_IIc_core"/>
</dbReference>
<keyword evidence="7" id="KW-0067">ATP-binding</keyword>
<feature type="non-terminal residue" evidence="13">
    <location>
        <position position="80"/>
    </location>
</feature>
<evidence type="ECO:0000256" key="1">
    <source>
        <dbReference type="ARBA" id="ARBA00008226"/>
    </source>
</evidence>
<evidence type="ECO:0000256" key="6">
    <source>
        <dbReference type="ARBA" id="ARBA00022741"/>
    </source>
</evidence>
<dbReference type="InterPro" id="IPR018164">
    <property type="entry name" value="Ala-tRNA-synth_IIc_N"/>
</dbReference>
<dbReference type="Pfam" id="PF01411">
    <property type="entry name" value="tRNA-synt_2c"/>
    <property type="match status" value="1"/>
</dbReference>
<dbReference type="Gene3D" id="3.30.930.10">
    <property type="entry name" value="Bira Bifunctional Protein, Domain 2"/>
    <property type="match status" value="1"/>
</dbReference>
<dbReference type="GO" id="GO:0005524">
    <property type="term" value="F:ATP binding"/>
    <property type="evidence" value="ECO:0007669"/>
    <property type="project" value="UniProtKB-KW"/>
</dbReference>
<accession>A0A358DU39</accession>
<evidence type="ECO:0000256" key="9">
    <source>
        <dbReference type="ARBA" id="ARBA00022917"/>
    </source>
</evidence>
<evidence type="ECO:0000256" key="2">
    <source>
        <dbReference type="ARBA" id="ARBA00013168"/>
    </source>
</evidence>
<keyword evidence="4" id="KW-0820">tRNA-binding</keyword>
<proteinExistence type="inferred from homology"/>
<dbReference type="GO" id="GO:0045892">
    <property type="term" value="P:negative regulation of DNA-templated transcription"/>
    <property type="evidence" value="ECO:0007669"/>
    <property type="project" value="TreeGrafter"/>
</dbReference>
<comment type="similarity">
    <text evidence="1">Belongs to the class-II aminoacyl-tRNA synthetase family.</text>
</comment>
<dbReference type="GO" id="GO:0004813">
    <property type="term" value="F:alanine-tRNA ligase activity"/>
    <property type="evidence" value="ECO:0007669"/>
    <property type="project" value="UniProtKB-EC"/>
</dbReference>
<dbReference type="GO" id="GO:0002161">
    <property type="term" value="F:aminoacyl-tRNA deacylase activity"/>
    <property type="evidence" value="ECO:0007669"/>
    <property type="project" value="TreeGrafter"/>
</dbReference>
<dbReference type="GO" id="GO:0005829">
    <property type="term" value="C:cytosol"/>
    <property type="evidence" value="ECO:0007669"/>
    <property type="project" value="TreeGrafter"/>
</dbReference>
<dbReference type="InterPro" id="IPR050058">
    <property type="entry name" value="Ala-tRNA_ligase"/>
</dbReference>
<evidence type="ECO:0000256" key="8">
    <source>
        <dbReference type="ARBA" id="ARBA00022884"/>
    </source>
</evidence>
<evidence type="ECO:0000256" key="4">
    <source>
        <dbReference type="ARBA" id="ARBA00022555"/>
    </source>
</evidence>